<reference evidence="1" key="1">
    <citation type="journal article" date="2008" name="BMC Genomics">
        <title>A conifer genomics resource of 200,000 spruce (Picea spp.) ESTs and 6,464 high-quality, sequence-finished full-length cDNAs for Sitka spruce (Picea sitchensis).</title>
        <authorList>
            <person name="Ralph S.G."/>
            <person name="Chun H.J."/>
            <person name="Kolosova N."/>
            <person name="Cooper D."/>
            <person name="Oddy C."/>
            <person name="Ritland C.E."/>
            <person name="Kirkpatrick R."/>
            <person name="Moore R."/>
            <person name="Barber S."/>
            <person name="Holt R.A."/>
            <person name="Jones S.J."/>
            <person name="Marra M.A."/>
            <person name="Douglas C.J."/>
            <person name="Ritland K."/>
            <person name="Bohlmann J."/>
        </authorList>
    </citation>
    <scope>NUCLEOTIDE SEQUENCE</scope>
    <source>
        <tissue evidence="1">Bark</tissue>
    </source>
</reference>
<evidence type="ECO:0000313" key="1">
    <source>
        <dbReference type="EMBL" id="ABK24325.1"/>
    </source>
</evidence>
<organism evidence="1">
    <name type="scientific">Picea sitchensis</name>
    <name type="common">Sitka spruce</name>
    <name type="synonym">Pinus sitchensis</name>
    <dbReference type="NCBI Taxonomy" id="3332"/>
    <lineage>
        <taxon>Eukaryota</taxon>
        <taxon>Viridiplantae</taxon>
        <taxon>Streptophyta</taxon>
        <taxon>Embryophyta</taxon>
        <taxon>Tracheophyta</taxon>
        <taxon>Spermatophyta</taxon>
        <taxon>Pinopsida</taxon>
        <taxon>Pinidae</taxon>
        <taxon>Conifers I</taxon>
        <taxon>Pinales</taxon>
        <taxon>Pinaceae</taxon>
        <taxon>Picea</taxon>
    </lineage>
</organism>
<accession>A9NUL4</accession>
<sequence length="47" mass="5582">MSLGFCTRLFIPDRQPEYIVCDRQTSYPIVSSFWKSWIFSGSLHCMF</sequence>
<protein>
    <submittedName>
        <fullName evidence="1">Uncharacterized protein</fullName>
    </submittedName>
</protein>
<name>A9NUL4_PICSI</name>
<dbReference type="AlphaFoldDB" id="A9NUL4"/>
<proteinExistence type="evidence at transcript level"/>
<dbReference type="EMBL" id="EF085017">
    <property type="protein sequence ID" value="ABK24325.1"/>
    <property type="molecule type" value="mRNA"/>
</dbReference>